<feature type="domain" description="3-dehydroquinate synthase C-terminal" evidence="20">
    <location>
        <begin position="182"/>
        <end position="325"/>
    </location>
</feature>
<dbReference type="Gene3D" id="1.20.1090.10">
    <property type="entry name" value="Dehydroquinate synthase-like - alpha domain"/>
    <property type="match status" value="1"/>
</dbReference>
<feature type="binding site" evidence="18">
    <location>
        <position position="248"/>
    </location>
    <ligand>
        <name>Zn(2+)</name>
        <dbReference type="ChEBI" id="CHEBI:29105"/>
    </ligand>
</feature>
<comment type="pathway">
    <text evidence="5 18">Metabolic intermediate biosynthesis; chorismate biosynthesis; chorismate from D-erythrose 4-phosphate and phosphoenolpyruvate: step 2/7.</text>
</comment>
<comment type="similarity">
    <text evidence="6 18">Belongs to the sugar phosphate cyclases superfamily. Dehydroquinate synthase family.</text>
</comment>
<keyword evidence="17 18" id="KW-0170">Cobalt</keyword>
<dbReference type="PANTHER" id="PTHR43622:SF7">
    <property type="entry name" value="3-DEHYDROQUINATE SYNTHASE, CHLOROPLASTIC"/>
    <property type="match status" value="1"/>
</dbReference>
<feature type="binding site" evidence="18">
    <location>
        <position position="265"/>
    </location>
    <ligand>
        <name>Zn(2+)</name>
        <dbReference type="ChEBI" id="CHEBI:29105"/>
    </ligand>
</feature>
<evidence type="ECO:0000256" key="16">
    <source>
        <dbReference type="ARBA" id="ARBA00023239"/>
    </source>
</evidence>
<dbReference type="Gene3D" id="3.40.50.1970">
    <property type="match status" value="1"/>
</dbReference>
<dbReference type="OrthoDB" id="9806583at2"/>
<keyword evidence="12 18" id="KW-0547">Nucleotide-binding</keyword>
<keyword evidence="9 18" id="KW-0963">Cytoplasm</keyword>
<evidence type="ECO:0000256" key="6">
    <source>
        <dbReference type="ARBA" id="ARBA00005412"/>
    </source>
</evidence>
<comment type="caution">
    <text evidence="21">The sequence shown here is derived from an EMBL/GenBank/DDBJ whole genome shotgun (WGS) entry which is preliminary data.</text>
</comment>
<evidence type="ECO:0000259" key="20">
    <source>
        <dbReference type="Pfam" id="PF24621"/>
    </source>
</evidence>
<dbReference type="STRING" id="1266370.NITGR_260004"/>
<keyword evidence="11 18" id="KW-0479">Metal-binding</keyword>
<feature type="binding site" evidence="18">
    <location>
        <position position="143"/>
    </location>
    <ligand>
        <name>NAD(+)</name>
        <dbReference type="ChEBI" id="CHEBI:57540"/>
    </ligand>
</feature>
<dbReference type="AlphaFoldDB" id="M1YY72"/>
<dbReference type="CDD" id="cd08195">
    <property type="entry name" value="DHQS"/>
    <property type="match status" value="1"/>
</dbReference>
<dbReference type="Pfam" id="PF24621">
    <property type="entry name" value="DHQS_C"/>
    <property type="match status" value="1"/>
</dbReference>
<comment type="cofactor">
    <cofactor evidence="2 18">
        <name>NAD(+)</name>
        <dbReference type="ChEBI" id="CHEBI:57540"/>
    </cofactor>
</comment>
<evidence type="ECO:0000256" key="1">
    <source>
        <dbReference type="ARBA" id="ARBA00001393"/>
    </source>
</evidence>
<dbReference type="InterPro" id="IPR016037">
    <property type="entry name" value="DHQ_synth_AroB"/>
</dbReference>
<dbReference type="NCBIfam" id="TIGR01357">
    <property type="entry name" value="aroB"/>
    <property type="match status" value="1"/>
</dbReference>
<evidence type="ECO:0000256" key="15">
    <source>
        <dbReference type="ARBA" id="ARBA00023141"/>
    </source>
</evidence>
<evidence type="ECO:0000256" key="2">
    <source>
        <dbReference type="ARBA" id="ARBA00001911"/>
    </source>
</evidence>
<dbReference type="InterPro" id="IPR030963">
    <property type="entry name" value="DHQ_synth_fam"/>
</dbReference>
<feature type="binding site" evidence="18">
    <location>
        <position position="185"/>
    </location>
    <ligand>
        <name>Zn(2+)</name>
        <dbReference type="ChEBI" id="CHEBI:29105"/>
    </ligand>
</feature>
<feature type="binding site" evidence="18">
    <location>
        <begin position="106"/>
        <end position="110"/>
    </location>
    <ligand>
        <name>NAD(+)</name>
        <dbReference type="ChEBI" id="CHEBI:57540"/>
    </ligand>
</feature>
<comment type="cofactor">
    <cofactor evidence="18">
        <name>Co(2+)</name>
        <dbReference type="ChEBI" id="CHEBI:48828"/>
    </cofactor>
    <cofactor evidence="18">
        <name>Zn(2+)</name>
        <dbReference type="ChEBI" id="CHEBI:29105"/>
    </cofactor>
    <text evidence="18">Binds 1 divalent metal cation per subunit. Can use either Co(2+) or Zn(2+).</text>
</comment>
<protein>
    <recommendedName>
        <fullName evidence="8 18">3-dehydroquinate synthase</fullName>
        <shortName evidence="18">DHQS</shortName>
        <ecNumber evidence="7 18">4.2.3.4</ecNumber>
    </recommendedName>
</protein>
<evidence type="ECO:0000256" key="3">
    <source>
        <dbReference type="ARBA" id="ARBA00003485"/>
    </source>
</evidence>
<evidence type="ECO:0000259" key="19">
    <source>
        <dbReference type="Pfam" id="PF01761"/>
    </source>
</evidence>
<evidence type="ECO:0000256" key="5">
    <source>
        <dbReference type="ARBA" id="ARBA00004661"/>
    </source>
</evidence>
<evidence type="ECO:0000256" key="8">
    <source>
        <dbReference type="ARBA" id="ARBA00017684"/>
    </source>
</evidence>
<dbReference type="InterPro" id="IPR050071">
    <property type="entry name" value="Dehydroquinate_synthase"/>
</dbReference>
<evidence type="ECO:0000256" key="13">
    <source>
        <dbReference type="ARBA" id="ARBA00022833"/>
    </source>
</evidence>
<dbReference type="UniPathway" id="UPA00053">
    <property type="reaction ID" value="UER00085"/>
</dbReference>
<organism evidence="21 22">
    <name type="scientific">Nitrospina gracilis (strain 3/211)</name>
    <dbReference type="NCBI Taxonomy" id="1266370"/>
    <lineage>
        <taxon>Bacteria</taxon>
        <taxon>Pseudomonadati</taxon>
        <taxon>Nitrospinota/Tectimicrobiota group</taxon>
        <taxon>Nitrospinota</taxon>
        <taxon>Nitrospinia</taxon>
        <taxon>Nitrospinales</taxon>
        <taxon>Nitrospinaceae</taxon>
        <taxon>Nitrospina</taxon>
    </lineage>
</organism>
<dbReference type="SUPFAM" id="SSF56796">
    <property type="entry name" value="Dehydroquinate synthase-like"/>
    <property type="match status" value="1"/>
</dbReference>
<evidence type="ECO:0000313" key="22">
    <source>
        <dbReference type="Proteomes" id="UP000011704"/>
    </source>
</evidence>
<dbReference type="Pfam" id="PF01761">
    <property type="entry name" value="DHQ_synthase"/>
    <property type="match status" value="1"/>
</dbReference>
<dbReference type="InParanoid" id="M1YY72"/>
<keyword evidence="22" id="KW-1185">Reference proteome</keyword>
<dbReference type="HOGENOM" id="CLU_001201_0_2_0"/>
<dbReference type="PIRSF" id="PIRSF001455">
    <property type="entry name" value="DHQ_synth"/>
    <property type="match status" value="1"/>
</dbReference>
<evidence type="ECO:0000256" key="12">
    <source>
        <dbReference type="ARBA" id="ARBA00022741"/>
    </source>
</evidence>
<dbReference type="PANTHER" id="PTHR43622">
    <property type="entry name" value="3-DEHYDROQUINATE SYNTHASE"/>
    <property type="match status" value="1"/>
</dbReference>
<comment type="catalytic activity">
    <reaction evidence="1 18">
        <text>7-phospho-2-dehydro-3-deoxy-D-arabino-heptonate = 3-dehydroquinate + phosphate</text>
        <dbReference type="Rhea" id="RHEA:21968"/>
        <dbReference type="ChEBI" id="CHEBI:32364"/>
        <dbReference type="ChEBI" id="CHEBI:43474"/>
        <dbReference type="ChEBI" id="CHEBI:58394"/>
        <dbReference type="EC" id="4.2.3.4"/>
    </reaction>
</comment>
<keyword evidence="16 18" id="KW-0456">Lyase</keyword>
<feature type="binding site" evidence="18">
    <location>
        <position position="152"/>
    </location>
    <ligand>
        <name>NAD(+)</name>
        <dbReference type="ChEBI" id="CHEBI:57540"/>
    </ligand>
</feature>
<dbReference type="HAMAP" id="MF_00110">
    <property type="entry name" value="DHQ_synthase"/>
    <property type="match status" value="1"/>
</dbReference>
<comment type="function">
    <text evidence="3 18">Catalyzes the conversion of 3-deoxy-D-arabino-heptulosonate 7-phosphate (DAHP) to dehydroquinate (DHQ).</text>
</comment>
<evidence type="ECO:0000256" key="4">
    <source>
        <dbReference type="ARBA" id="ARBA00004496"/>
    </source>
</evidence>
<name>M1YY72_NITG3</name>
<keyword evidence="15 18" id="KW-0057">Aromatic amino acid biosynthesis</keyword>
<dbReference type="InterPro" id="IPR056179">
    <property type="entry name" value="DHQS_C"/>
</dbReference>
<dbReference type="GO" id="GO:0005737">
    <property type="term" value="C:cytoplasm"/>
    <property type="evidence" value="ECO:0007669"/>
    <property type="project" value="UniProtKB-SubCell"/>
</dbReference>
<evidence type="ECO:0000256" key="7">
    <source>
        <dbReference type="ARBA" id="ARBA00013031"/>
    </source>
</evidence>
<keyword evidence="10 18" id="KW-0028">Amino-acid biosynthesis</keyword>
<evidence type="ECO:0000256" key="10">
    <source>
        <dbReference type="ARBA" id="ARBA00022605"/>
    </source>
</evidence>
<feature type="binding site" evidence="18">
    <location>
        <begin position="72"/>
        <end position="77"/>
    </location>
    <ligand>
        <name>NAD(+)</name>
        <dbReference type="ChEBI" id="CHEBI:57540"/>
    </ligand>
</feature>
<evidence type="ECO:0000256" key="17">
    <source>
        <dbReference type="ARBA" id="ARBA00023285"/>
    </source>
</evidence>
<dbReference type="GO" id="GO:0003856">
    <property type="term" value="F:3-dehydroquinate synthase activity"/>
    <property type="evidence" value="ECO:0007669"/>
    <property type="project" value="UniProtKB-UniRule"/>
</dbReference>
<evidence type="ECO:0000256" key="11">
    <source>
        <dbReference type="ARBA" id="ARBA00022723"/>
    </source>
</evidence>
<dbReference type="FunCoup" id="M1YY72">
    <property type="interactions" value="485"/>
</dbReference>
<dbReference type="EMBL" id="CAQJ01000029">
    <property type="protein sequence ID" value="CCQ90199.1"/>
    <property type="molecule type" value="Genomic_DNA"/>
</dbReference>
<dbReference type="InterPro" id="IPR030960">
    <property type="entry name" value="DHQS/DOIS_N"/>
</dbReference>
<evidence type="ECO:0000256" key="9">
    <source>
        <dbReference type="ARBA" id="ARBA00022490"/>
    </source>
</evidence>
<dbReference type="GO" id="GO:0000166">
    <property type="term" value="F:nucleotide binding"/>
    <property type="evidence" value="ECO:0007669"/>
    <property type="project" value="UniProtKB-KW"/>
</dbReference>
<dbReference type="RefSeq" id="WP_005007490.1">
    <property type="nucleotide sequence ID" value="NZ_HG422173.1"/>
</dbReference>
<feature type="domain" description="3-dehydroquinate synthase N-terminal" evidence="19">
    <location>
        <begin position="68"/>
        <end position="180"/>
    </location>
</feature>
<dbReference type="EC" id="4.2.3.4" evidence="7 18"/>
<dbReference type="GO" id="GO:0009073">
    <property type="term" value="P:aromatic amino acid family biosynthetic process"/>
    <property type="evidence" value="ECO:0007669"/>
    <property type="project" value="UniProtKB-KW"/>
</dbReference>
<evidence type="ECO:0000256" key="18">
    <source>
        <dbReference type="HAMAP-Rule" id="MF_00110"/>
    </source>
</evidence>
<comment type="subcellular location">
    <subcellularLocation>
        <location evidence="4 18">Cytoplasm</location>
    </subcellularLocation>
</comment>
<sequence>MKVLRIDLADRSYDILIGQNLFGTLGDRVPSLAGLRRAVIVTHPSIRALYGPALEAGLKQAGIESRVVEIPEGEAHKTLASAEVVYDHLMKSAYDRNTLMVALGGGVIGDLTGFVAATYQRGVPFLQVPTTLLSQVDSSVGGKTAVNHPLGKNMIGAFYQPRAVIIDLNTLKTLPPDEFRAGMAEIIKYGVIEDPDLFQYLEDNVDAIQAQDPQTLTHIIETSCAIKARVVEKDERESNYRMVLNYGHTVGHAVEALTGYTQFKHGEAVAIGMVAAARLSHQMGYCDAATVERITKLIDRYGLPTALPEFPARAYIESMYRDKKAREKKIRFILVHTLGKVEIVDAVPEPELEKVLISK</sequence>
<evidence type="ECO:0000256" key="14">
    <source>
        <dbReference type="ARBA" id="ARBA00023027"/>
    </source>
</evidence>
<feature type="binding site" evidence="18">
    <location>
        <begin position="130"/>
        <end position="131"/>
    </location>
    <ligand>
        <name>NAD(+)</name>
        <dbReference type="ChEBI" id="CHEBI:57540"/>
    </ligand>
</feature>
<evidence type="ECO:0000313" key="21">
    <source>
        <dbReference type="EMBL" id="CCQ90199.1"/>
    </source>
</evidence>
<gene>
    <name evidence="18 21" type="primary">aroB</name>
    <name evidence="21" type="ORF">NITGR_260004</name>
</gene>
<feature type="binding site" evidence="18">
    <location>
        <begin position="170"/>
        <end position="173"/>
    </location>
    <ligand>
        <name>NAD(+)</name>
        <dbReference type="ChEBI" id="CHEBI:57540"/>
    </ligand>
</feature>
<keyword evidence="14 18" id="KW-0520">NAD</keyword>
<dbReference type="GO" id="GO:0008652">
    <property type="term" value="P:amino acid biosynthetic process"/>
    <property type="evidence" value="ECO:0007669"/>
    <property type="project" value="UniProtKB-KW"/>
</dbReference>
<reference evidence="21 22" key="1">
    <citation type="journal article" date="2013" name="Front. Microbiol.">
        <title>The genome of Nitrospina gracilis illuminates the metabolism and evolution of the major marine nitrite oxidizer.</title>
        <authorList>
            <person name="Luecker S."/>
            <person name="Nowka B."/>
            <person name="Rattei T."/>
            <person name="Spieck E."/>
            <person name="and Daims H."/>
        </authorList>
    </citation>
    <scope>NUCLEOTIDE SEQUENCE [LARGE SCALE GENOMIC DNA]</scope>
    <source>
        <strain evidence="21 22">3/211</strain>
    </source>
</reference>
<dbReference type="Proteomes" id="UP000011704">
    <property type="component" value="Unassembled WGS sequence"/>
</dbReference>
<dbReference type="GO" id="GO:0046872">
    <property type="term" value="F:metal ion binding"/>
    <property type="evidence" value="ECO:0007669"/>
    <property type="project" value="UniProtKB-KW"/>
</dbReference>
<proteinExistence type="inferred from homology"/>
<dbReference type="GO" id="GO:0009423">
    <property type="term" value="P:chorismate biosynthetic process"/>
    <property type="evidence" value="ECO:0007669"/>
    <property type="project" value="UniProtKB-UniRule"/>
</dbReference>
<dbReference type="FunFam" id="3.40.50.1970:FF:000001">
    <property type="entry name" value="3-dehydroquinate synthase"/>
    <property type="match status" value="1"/>
</dbReference>
<keyword evidence="13 18" id="KW-0862">Zinc</keyword>
<accession>M1YY72</accession>